<dbReference type="PANTHER" id="PTHR46260:SF3">
    <property type="entry name" value="RING-TYPE DOMAIN-CONTAINING PROTEIN"/>
    <property type="match status" value="1"/>
</dbReference>
<evidence type="ECO:0008006" key="6">
    <source>
        <dbReference type="Google" id="ProtNLM"/>
    </source>
</evidence>
<dbReference type="RefSeq" id="XP_020429973.1">
    <property type="nucleotide sequence ID" value="XM_020580140.1"/>
</dbReference>
<keyword evidence="2" id="KW-0677">Repeat</keyword>
<dbReference type="SMART" id="SM00612">
    <property type="entry name" value="Kelch"/>
    <property type="match status" value="3"/>
</dbReference>
<evidence type="ECO:0000313" key="5">
    <source>
        <dbReference type="Proteomes" id="UP000001396"/>
    </source>
</evidence>
<keyword evidence="5" id="KW-1185">Reference proteome</keyword>
<accession>D3BLB1</accession>
<reference evidence="4 5" key="1">
    <citation type="journal article" date="2011" name="Genome Res.">
        <title>Phylogeny-wide analysis of social amoeba genomes highlights ancient origins for complex intercellular communication.</title>
        <authorList>
            <person name="Heidel A.J."/>
            <person name="Lawal H.M."/>
            <person name="Felder M."/>
            <person name="Schilde C."/>
            <person name="Helps N.R."/>
            <person name="Tunggal B."/>
            <person name="Rivero F."/>
            <person name="John U."/>
            <person name="Schleicher M."/>
            <person name="Eichinger L."/>
            <person name="Platzer M."/>
            <person name="Noegel A.A."/>
            <person name="Schaap P."/>
            <person name="Gloeckner G."/>
        </authorList>
    </citation>
    <scope>NUCLEOTIDE SEQUENCE [LARGE SCALE GENOMIC DNA]</scope>
    <source>
        <strain evidence="5">ATCC 26659 / Pp 5 / PN500</strain>
    </source>
</reference>
<dbReference type="AlphaFoldDB" id="D3BLB1"/>
<evidence type="ECO:0000313" key="4">
    <source>
        <dbReference type="EMBL" id="EFA77845.1"/>
    </source>
</evidence>
<dbReference type="InParanoid" id="D3BLB1"/>
<organism evidence="4 5">
    <name type="scientific">Heterostelium pallidum (strain ATCC 26659 / Pp 5 / PN500)</name>
    <name type="common">Cellular slime mold</name>
    <name type="synonym">Polysphondylium pallidum</name>
    <dbReference type="NCBI Taxonomy" id="670386"/>
    <lineage>
        <taxon>Eukaryota</taxon>
        <taxon>Amoebozoa</taxon>
        <taxon>Evosea</taxon>
        <taxon>Eumycetozoa</taxon>
        <taxon>Dictyostelia</taxon>
        <taxon>Acytosteliales</taxon>
        <taxon>Acytosteliaceae</taxon>
        <taxon>Heterostelium</taxon>
    </lineage>
</organism>
<proteinExistence type="predicted"/>
<feature type="compositionally biased region" description="Low complexity" evidence="3">
    <location>
        <begin position="229"/>
        <end position="243"/>
    </location>
</feature>
<dbReference type="GeneID" id="31364818"/>
<evidence type="ECO:0000256" key="1">
    <source>
        <dbReference type="ARBA" id="ARBA00022441"/>
    </source>
</evidence>
<dbReference type="Pfam" id="PF01344">
    <property type="entry name" value="Kelch_1"/>
    <property type="match status" value="1"/>
</dbReference>
<comment type="caution">
    <text evidence="4">The sequence shown here is derived from an EMBL/GenBank/DDBJ whole genome shotgun (WGS) entry which is preliminary data.</text>
</comment>
<evidence type="ECO:0000256" key="3">
    <source>
        <dbReference type="SAM" id="MobiDB-lite"/>
    </source>
</evidence>
<dbReference type="InterPro" id="IPR015915">
    <property type="entry name" value="Kelch-typ_b-propeller"/>
</dbReference>
<name>D3BLB1_HETP5</name>
<sequence>MSISSSEEAQKLAKKIKSHDEVTRNINKLFKTYHEQLIVEEHRLAKPVLESRQQLVTILEKYTAQLKSQYTIFKAVEESMMSSNGSGEFKPSLEMINDVTGTTEKTLENPKYENIKQNQYTFMKDLETEEMLVLLTDDCEKPADLLKNNDIFEKPQTKMNTEELVRSIALILEDQDTLDKEVNNMLAQMKIDPIEVSYDFTVNKAKVSRSISEIKDGYNLVKLTPSMTETTTATTNPDGTPATGEGPQKETAITSLGGYMKKYKEDCAIFYIYVLCGMEATQHLSTVEVCDLKNDRWGIVEPTRMKRACSSASVACTNEHIFIFGGNDTLNTFERFNINTRKWDCLDSIPTKGGSSLACCYDNGRYIYLVGGIQNNITMDRIDKFDILTGKCIQVGHLKKARYYTYCCFHEDIIYTVGGTHKEASAPYTLVNSIESYNTKDSTSNILLNFGGNERVEACTFDKREFIYFITCNVFCKFSIFTNTIEKLANPPLQEGKFGLAMVFGYFDNDFRIFLLGGKEENQYTYSITKQTWSAFKRKGKYTYFHGAVAVK</sequence>
<dbReference type="InterPro" id="IPR051746">
    <property type="entry name" value="Kelch_domain_containing_8"/>
</dbReference>
<gene>
    <name evidence="4" type="ORF">PPL_09343</name>
</gene>
<dbReference type="EMBL" id="ADBJ01000039">
    <property type="protein sequence ID" value="EFA77845.1"/>
    <property type="molecule type" value="Genomic_DNA"/>
</dbReference>
<protein>
    <recommendedName>
        <fullName evidence="6">Kelch repeat-containing protein</fullName>
    </recommendedName>
</protein>
<dbReference type="STRING" id="670386.D3BLB1"/>
<dbReference type="SUPFAM" id="SSF117281">
    <property type="entry name" value="Kelch motif"/>
    <property type="match status" value="1"/>
</dbReference>
<dbReference type="Proteomes" id="UP000001396">
    <property type="component" value="Unassembled WGS sequence"/>
</dbReference>
<evidence type="ECO:0000256" key="2">
    <source>
        <dbReference type="ARBA" id="ARBA00022737"/>
    </source>
</evidence>
<feature type="region of interest" description="Disordered" evidence="3">
    <location>
        <begin position="229"/>
        <end position="248"/>
    </location>
</feature>
<keyword evidence="1" id="KW-0880">Kelch repeat</keyword>
<dbReference type="Gene3D" id="2.120.10.80">
    <property type="entry name" value="Kelch-type beta propeller"/>
    <property type="match status" value="1"/>
</dbReference>
<dbReference type="PANTHER" id="PTHR46260">
    <property type="entry name" value="RING-TYPE DOMAIN-CONTAINING PROTEIN"/>
    <property type="match status" value="1"/>
</dbReference>
<dbReference type="InterPro" id="IPR006652">
    <property type="entry name" value="Kelch_1"/>
</dbReference>